<dbReference type="Proteomes" id="UP001595711">
    <property type="component" value="Unassembled WGS sequence"/>
</dbReference>
<evidence type="ECO:0000313" key="3">
    <source>
        <dbReference type="Proteomes" id="UP001595711"/>
    </source>
</evidence>
<name>A0ABV7VCA3_9PROT</name>
<organism evidence="2 3">
    <name type="scientific">Ferrovibrio xuzhouensis</name>
    <dbReference type="NCBI Taxonomy" id="1576914"/>
    <lineage>
        <taxon>Bacteria</taxon>
        <taxon>Pseudomonadati</taxon>
        <taxon>Pseudomonadota</taxon>
        <taxon>Alphaproteobacteria</taxon>
        <taxon>Rhodospirillales</taxon>
        <taxon>Rhodospirillaceae</taxon>
        <taxon>Ferrovibrio</taxon>
    </lineage>
</organism>
<proteinExistence type="predicted"/>
<feature type="region of interest" description="Disordered" evidence="1">
    <location>
        <begin position="44"/>
        <end position="69"/>
    </location>
</feature>
<gene>
    <name evidence="2" type="ORF">ACFOOQ_04000</name>
</gene>
<accession>A0ABV7VCA3</accession>
<feature type="compositionally biased region" description="Low complexity" evidence="1">
    <location>
        <begin position="44"/>
        <end position="59"/>
    </location>
</feature>
<keyword evidence="3" id="KW-1185">Reference proteome</keyword>
<evidence type="ECO:0000313" key="2">
    <source>
        <dbReference type="EMBL" id="MFC3674693.1"/>
    </source>
</evidence>
<protein>
    <submittedName>
        <fullName evidence="2">Uncharacterized protein</fullName>
    </submittedName>
</protein>
<dbReference type="EMBL" id="JBHRYJ010000001">
    <property type="protein sequence ID" value="MFC3674693.1"/>
    <property type="molecule type" value="Genomic_DNA"/>
</dbReference>
<comment type="caution">
    <text evidence="2">The sequence shown here is derived from an EMBL/GenBank/DDBJ whole genome shotgun (WGS) entry which is preliminary data.</text>
</comment>
<evidence type="ECO:0000256" key="1">
    <source>
        <dbReference type="SAM" id="MobiDB-lite"/>
    </source>
</evidence>
<sequence length="69" mass="7269">MDHFEGEAAGCVDQIIAAVRNGCSRDFIAARLANRMRAAAQAWQHNNALAPRPASTTAAPPTPETDHAG</sequence>
<reference evidence="3" key="1">
    <citation type="journal article" date="2019" name="Int. J. Syst. Evol. Microbiol.">
        <title>The Global Catalogue of Microorganisms (GCM) 10K type strain sequencing project: providing services to taxonomists for standard genome sequencing and annotation.</title>
        <authorList>
            <consortium name="The Broad Institute Genomics Platform"/>
            <consortium name="The Broad Institute Genome Sequencing Center for Infectious Disease"/>
            <person name="Wu L."/>
            <person name="Ma J."/>
        </authorList>
    </citation>
    <scope>NUCLEOTIDE SEQUENCE [LARGE SCALE GENOMIC DNA]</scope>
    <source>
        <strain evidence="3">KCTC 42182</strain>
    </source>
</reference>
<dbReference type="RefSeq" id="WP_379722058.1">
    <property type="nucleotide sequence ID" value="NZ_JBHRYJ010000001.1"/>
</dbReference>